<reference evidence="1" key="1">
    <citation type="journal article" date="2021" name="Proc. Natl. Acad. Sci. U.S.A.">
        <title>A Catalog of Tens of Thousands of Viruses from Human Metagenomes Reveals Hidden Associations with Chronic Diseases.</title>
        <authorList>
            <person name="Tisza M.J."/>
            <person name="Buck C.B."/>
        </authorList>
    </citation>
    <scope>NUCLEOTIDE SEQUENCE</scope>
    <source>
        <strain evidence="1">CtwwN25</strain>
    </source>
</reference>
<dbReference type="Pfam" id="PF11246">
    <property type="entry name" value="Phage_gp53"/>
    <property type="match status" value="1"/>
</dbReference>
<organism evidence="1">
    <name type="scientific">Myoviridae sp. ctwwN25</name>
    <dbReference type="NCBI Taxonomy" id="2825209"/>
    <lineage>
        <taxon>Viruses</taxon>
        <taxon>Duplodnaviria</taxon>
        <taxon>Heunggongvirae</taxon>
        <taxon>Uroviricota</taxon>
        <taxon>Caudoviricetes</taxon>
    </lineage>
</organism>
<evidence type="ECO:0000313" key="1">
    <source>
        <dbReference type="EMBL" id="DAE08580.1"/>
    </source>
</evidence>
<dbReference type="InterPro" id="IPR022607">
    <property type="entry name" value="Phage_T4_Gp53_baseplate_wedge"/>
</dbReference>
<dbReference type="EMBL" id="BK015472">
    <property type="protein sequence ID" value="DAE08580.1"/>
    <property type="molecule type" value="Genomic_DNA"/>
</dbReference>
<sequence length="107" mass="12563">MSNGTKVSLFDTINDYLSELKAASVLVKFDDDQYRKYCYKPKLLCYDIYGNPELYFIILLMNDMADVKEFNKKTAYMLPKNYMSILTSYIYNSEKSAIDSYNTKYSD</sequence>
<protein>
    <submittedName>
        <fullName evidence="1">Baseplate wedge protein</fullName>
    </submittedName>
</protein>
<accession>A0A8S5PQS5</accession>
<name>A0A8S5PQS5_9CAUD</name>
<proteinExistence type="predicted"/>